<name>A0AAV8VQS3_9CUCU</name>
<keyword evidence="15" id="KW-1133">Transmembrane helix</keyword>
<evidence type="ECO:0000256" key="10">
    <source>
        <dbReference type="ARBA" id="ARBA00023002"/>
    </source>
</evidence>
<dbReference type="Gene3D" id="1.10.630.10">
    <property type="entry name" value="Cytochrome P450"/>
    <property type="match status" value="2"/>
</dbReference>
<keyword evidence="13 15" id="KW-0472">Membrane</keyword>
<accession>A0AAV8VQS3</accession>
<dbReference type="GO" id="GO:0005506">
    <property type="term" value="F:iron ion binding"/>
    <property type="evidence" value="ECO:0007669"/>
    <property type="project" value="InterPro"/>
</dbReference>
<dbReference type="PROSITE" id="PS00086">
    <property type="entry name" value="CYTOCHROME_P450"/>
    <property type="match status" value="2"/>
</dbReference>
<feature type="binding site" description="axial binding residue" evidence="14">
    <location>
        <position position="453"/>
    </location>
    <ligand>
        <name>heme</name>
        <dbReference type="ChEBI" id="CHEBI:30413"/>
    </ligand>
    <ligandPart>
        <name>Fe</name>
        <dbReference type="ChEBI" id="CHEBI:18248"/>
    </ligandPart>
</feature>
<dbReference type="GO" id="GO:0004497">
    <property type="term" value="F:monooxygenase activity"/>
    <property type="evidence" value="ECO:0007669"/>
    <property type="project" value="UniProtKB-KW"/>
</dbReference>
<keyword evidence="8" id="KW-0256">Endoplasmic reticulum</keyword>
<evidence type="ECO:0000256" key="9">
    <source>
        <dbReference type="ARBA" id="ARBA00022848"/>
    </source>
</evidence>
<keyword evidence="15" id="KW-0812">Transmembrane</keyword>
<evidence type="ECO:0008006" key="18">
    <source>
        <dbReference type="Google" id="ProtNLM"/>
    </source>
</evidence>
<comment type="similarity">
    <text evidence="5">Belongs to the cytochrome P450 family.</text>
</comment>
<evidence type="ECO:0000256" key="8">
    <source>
        <dbReference type="ARBA" id="ARBA00022824"/>
    </source>
</evidence>
<comment type="caution">
    <text evidence="16">The sequence shown here is derived from an EMBL/GenBank/DDBJ whole genome shotgun (WGS) entry which is preliminary data.</text>
</comment>
<comment type="cofactor">
    <cofactor evidence="1 14">
        <name>heme</name>
        <dbReference type="ChEBI" id="CHEBI:30413"/>
    </cofactor>
</comment>
<proteinExistence type="inferred from homology"/>
<dbReference type="InterPro" id="IPR050196">
    <property type="entry name" value="Cytochrome_P450_Monoox"/>
</dbReference>
<evidence type="ECO:0000256" key="1">
    <source>
        <dbReference type="ARBA" id="ARBA00001971"/>
    </source>
</evidence>
<sequence>MDQLFLHNENDKGIHSWSILDFLLATFTCTALVWYTQFLWSRRKLYQASWRLPGPLALPFIGSALCFTGHPDDIFTNIMKLFNHYPGIFRIWVGSRMFYVVSEPKYHDIILTKCLGKHPWYYYAQSAVGHGLFTAPYQKWRRHRKAILPTFNQKILDGFVEIFYEQAQVLVDKLKEVAGKGEFDIFDMVSRCTVDTICETAMGVKVKTQTKDDVPMSTWIERMMEGVFLRIVVLWYHFDAVFNLTGISKLMWKSIGNIHRFSRTVVREKKRSKYPEECNVSRRKAFLDYLIQVTSKGNSEFTETELMDEVNTIIVAGSDTTASTNSFVFLMLGLHQDLQQRVYEEVLEVVGSTREVNQDDLPKLKYLERFIKETLRLFPVAYFIARAVHEDVDLGDHVLPSGTSVIVGILRTHTDEKFWPDPYRFDPDRFLSEEAAKRHPCSYIPFSHGPRNCLGLKYAMMAMKVLLATVIRRFKVTTSYKSVRDVELKANLVLRPKTGFRISLELRLCTTLIKYAQFLWSRKKLYQASWKVPGPLALPFVGSALRLIGDPREAVSKCIEICNQYPTVFKVWIVSRLLYVISEPKYLEIVLVKCLNKDKVKEYRFIKSSMGHGLFTAPVQTWKKHRKLLMPTLNQKILDGFVEVIYRRAETLVDKLKEVSGKGEFDIFDKISKCTVDTFCETFMGVKINTQTTDDFPVVKWVDGIFAGCFFRIVIPWYRIDAIYKLTRSSKKMQACVDSLHRFAVFIVKERKRLLHKAVQENCCSDESSKKPFLDYLLDVTGKPDSKFTEQQLLDEVKTFMIGGTDTSVATNAFAFLMLGLHQDLQQKVYEEVLQVIGTDNEITQEHVPKLKYMDMFIKETLRLFPLAPAVFRDVEEDVNVGDYVLPAGSSVILLIYKTHTDEKLWPEPFKFDPNRFLPEQVAKRHPCAHIPFSYGPRNCIGYKYGMMSLKVIIATVIRRFQFSTSYKSVQDVELQCTMVIRPKNGFRVSLQLRSYTLKPSFGFSIIFVTTSTSSTDL</sequence>
<reference evidence="16 17" key="1">
    <citation type="journal article" date="2023" name="Insect Mol. Biol.">
        <title>Genome sequencing provides insights into the evolution of gene families encoding plant cell wall-degrading enzymes in longhorned beetles.</title>
        <authorList>
            <person name="Shin N.R."/>
            <person name="Okamura Y."/>
            <person name="Kirsch R."/>
            <person name="Pauchet Y."/>
        </authorList>
    </citation>
    <scope>NUCLEOTIDE SEQUENCE [LARGE SCALE GENOMIC DNA]</scope>
    <source>
        <strain evidence="16">EAD_L_NR</strain>
    </source>
</reference>
<dbReference type="FunFam" id="1.10.630.10:FF:000035">
    <property type="entry name" value="CYtochrome P450 family"/>
    <property type="match status" value="2"/>
</dbReference>
<comment type="function">
    <text evidence="2">May be involved in the metabolism of insect hormones and in the breakdown of synthetic insecticides.</text>
</comment>
<evidence type="ECO:0000256" key="7">
    <source>
        <dbReference type="ARBA" id="ARBA00022723"/>
    </source>
</evidence>
<dbReference type="CDD" id="cd20628">
    <property type="entry name" value="CYP4"/>
    <property type="match status" value="2"/>
</dbReference>
<keyword evidence="6 14" id="KW-0349">Heme</keyword>
<dbReference type="PRINTS" id="PR00385">
    <property type="entry name" value="P450"/>
</dbReference>
<gene>
    <name evidence="16" type="ORF">NQ315_000161</name>
</gene>
<dbReference type="GO" id="GO:0016705">
    <property type="term" value="F:oxidoreductase activity, acting on paired donors, with incorporation or reduction of molecular oxygen"/>
    <property type="evidence" value="ECO:0007669"/>
    <property type="project" value="InterPro"/>
</dbReference>
<evidence type="ECO:0000256" key="3">
    <source>
        <dbReference type="ARBA" id="ARBA00004174"/>
    </source>
</evidence>
<dbReference type="InterPro" id="IPR002401">
    <property type="entry name" value="Cyt_P450_E_grp-I"/>
</dbReference>
<feature type="transmembrane region" description="Helical" evidence="15">
    <location>
        <begin position="14"/>
        <end position="35"/>
    </location>
</feature>
<keyword evidence="12" id="KW-0503">Monooxygenase</keyword>
<evidence type="ECO:0000256" key="13">
    <source>
        <dbReference type="ARBA" id="ARBA00023136"/>
    </source>
</evidence>
<evidence type="ECO:0000256" key="4">
    <source>
        <dbReference type="ARBA" id="ARBA00004406"/>
    </source>
</evidence>
<keyword evidence="17" id="KW-1185">Reference proteome</keyword>
<evidence type="ECO:0000256" key="12">
    <source>
        <dbReference type="ARBA" id="ARBA00023033"/>
    </source>
</evidence>
<keyword evidence="9" id="KW-0492">Microsome</keyword>
<organism evidence="16 17">
    <name type="scientific">Exocentrus adspersus</name>
    <dbReference type="NCBI Taxonomy" id="1586481"/>
    <lineage>
        <taxon>Eukaryota</taxon>
        <taxon>Metazoa</taxon>
        <taxon>Ecdysozoa</taxon>
        <taxon>Arthropoda</taxon>
        <taxon>Hexapoda</taxon>
        <taxon>Insecta</taxon>
        <taxon>Pterygota</taxon>
        <taxon>Neoptera</taxon>
        <taxon>Endopterygota</taxon>
        <taxon>Coleoptera</taxon>
        <taxon>Polyphaga</taxon>
        <taxon>Cucujiformia</taxon>
        <taxon>Chrysomeloidea</taxon>
        <taxon>Cerambycidae</taxon>
        <taxon>Lamiinae</taxon>
        <taxon>Acanthocinini</taxon>
        <taxon>Exocentrus</taxon>
    </lineage>
</organism>
<evidence type="ECO:0000256" key="5">
    <source>
        <dbReference type="ARBA" id="ARBA00010617"/>
    </source>
</evidence>
<dbReference type="AlphaFoldDB" id="A0AAV8VQS3"/>
<evidence type="ECO:0000313" key="16">
    <source>
        <dbReference type="EMBL" id="KAJ8916519.1"/>
    </source>
</evidence>
<evidence type="ECO:0000256" key="6">
    <source>
        <dbReference type="ARBA" id="ARBA00022617"/>
    </source>
</evidence>
<dbReference type="PANTHER" id="PTHR24291:SF189">
    <property type="entry name" value="CYTOCHROME P450 4C3-RELATED"/>
    <property type="match status" value="1"/>
</dbReference>
<evidence type="ECO:0000256" key="14">
    <source>
        <dbReference type="PIRSR" id="PIRSR602401-1"/>
    </source>
</evidence>
<dbReference type="InterPro" id="IPR017972">
    <property type="entry name" value="Cyt_P450_CS"/>
</dbReference>
<keyword evidence="10" id="KW-0560">Oxidoreductase</keyword>
<dbReference type="InterPro" id="IPR036396">
    <property type="entry name" value="Cyt_P450_sf"/>
</dbReference>
<dbReference type="SUPFAM" id="SSF48264">
    <property type="entry name" value="Cytochrome P450"/>
    <property type="match status" value="2"/>
</dbReference>
<dbReference type="InterPro" id="IPR001128">
    <property type="entry name" value="Cyt_P450"/>
</dbReference>
<comment type="subcellular location">
    <subcellularLocation>
        <location evidence="4">Endoplasmic reticulum membrane</location>
        <topology evidence="4">Peripheral membrane protein</topology>
    </subcellularLocation>
    <subcellularLocation>
        <location evidence="3">Microsome membrane</location>
        <topology evidence="3">Peripheral membrane protein</topology>
    </subcellularLocation>
</comment>
<evidence type="ECO:0000256" key="2">
    <source>
        <dbReference type="ARBA" id="ARBA00003690"/>
    </source>
</evidence>
<dbReference type="Proteomes" id="UP001159042">
    <property type="component" value="Unassembled WGS sequence"/>
</dbReference>
<dbReference type="EMBL" id="JANEYG010000041">
    <property type="protein sequence ID" value="KAJ8916519.1"/>
    <property type="molecule type" value="Genomic_DNA"/>
</dbReference>
<dbReference type="PANTHER" id="PTHR24291">
    <property type="entry name" value="CYTOCHROME P450 FAMILY 4"/>
    <property type="match status" value="1"/>
</dbReference>
<keyword evidence="11 14" id="KW-0408">Iron</keyword>
<evidence type="ECO:0000256" key="15">
    <source>
        <dbReference type="SAM" id="Phobius"/>
    </source>
</evidence>
<dbReference type="GO" id="GO:0005789">
    <property type="term" value="C:endoplasmic reticulum membrane"/>
    <property type="evidence" value="ECO:0007669"/>
    <property type="project" value="UniProtKB-SubCell"/>
</dbReference>
<dbReference type="PRINTS" id="PR00463">
    <property type="entry name" value="EP450I"/>
</dbReference>
<dbReference type="Pfam" id="PF00067">
    <property type="entry name" value="p450"/>
    <property type="match status" value="2"/>
</dbReference>
<keyword evidence="7 14" id="KW-0479">Metal-binding</keyword>
<evidence type="ECO:0000313" key="17">
    <source>
        <dbReference type="Proteomes" id="UP001159042"/>
    </source>
</evidence>
<evidence type="ECO:0000256" key="11">
    <source>
        <dbReference type="ARBA" id="ARBA00023004"/>
    </source>
</evidence>
<dbReference type="GO" id="GO:0020037">
    <property type="term" value="F:heme binding"/>
    <property type="evidence" value="ECO:0007669"/>
    <property type="project" value="InterPro"/>
</dbReference>
<protein>
    <recommendedName>
        <fullName evidence="18">Cytochrome P450</fullName>
    </recommendedName>
</protein>